<accession>A0A193LKD3</accession>
<gene>
    <name evidence="3" type="ORF">BA177_05340</name>
</gene>
<dbReference type="InterPro" id="IPR002130">
    <property type="entry name" value="Cyclophilin-type_PPIase_dom"/>
</dbReference>
<sequence length="295" mass="32547">MQLVTRNTAVLCALCAFASAAHSDEVAWRGMGEVIAASSATDWRDIEPGNTLYVELNHGTVVLELAPQFAPRHIDNLRKLIAAGHFRDAAIVRSQDNYVVQWNADGPFGEAADKLKPEFYRDAEGLAFTSLESNDAYADEVGFVDGFPVGRDSADGRAWLAHCYGMLGAGRANDVDSGNAAELYVVTGHAPRHLDRNVTLMGRVIFGIEHLSSLPRGTGPLGFYEKESENVPIRSMRFGSDYDAAWQALRTDTETFKALVESRRYRNEEWFADPAGKIELCNVPLPVRRVETTRP</sequence>
<keyword evidence="4" id="KW-1185">Reference proteome</keyword>
<dbReference type="KEGG" id="woc:BA177_05340"/>
<evidence type="ECO:0000259" key="2">
    <source>
        <dbReference type="Pfam" id="PF00160"/>
    </source>
</evidence>
<dbReference type="Proteomes" id="UP000092695">
    <property type="component" value="Chromosome"/>
</dbReference>
<dbReference type="STRING" id="1548547.BA177_05340"/>
<name>A0A193LKD3_9GAMM</name>
<organism evidence="3 4">
    <name type="scientific">Woeseia oceani</name>
    <dbReference type="NCBI Taxonomy" id="1548547"/>
    <lineage>
        <taxon>Bacteria</taxon>
        <taxon>Pseudomonadati</taxon>
        <taxon>Pseudomonadota</taxon>
        <taxon>Gammaproteobacteria</taxon>
        <taxon>Woeseiales</taxon>
        <taxon>Woeseiaceae</taxon>
        <taxon>Woeseia</taxon>
    </lineage>
</organism>
<protein>
    <recommendedName>
        <fullName evidence="2">PPIase cyclophilin-type domain-containing protein</fullName>
    </recommendedName>
</protein>
<feature type="signal peptide" evidence="1">
    <location>
        <begin position="1"/>
        <end position="23"/>
    </location>
</feature>
<dbReference type="EMBL" id="CP016268">
    <property type="protein sequence ID" value="ANO53020.1"/>
    <property type="molecule type" value="Genomic_DNA"/>
</dbReference>
<dbReference type="AlphaFoldDB" id="A0A193LKD3"/>
<proteinExistence type="predicted"/>
<evidence type="ECO:0000313" key="3">
    <source>
        <dbReference type="EMBL" id="ANO53020.1"/>
    </source>
</evidence>
<dbReference type="GO" id="GO:0003755">
    <property type="term" value="F:peptidyl-prolyl cis-trans isomerase activity"/>
    <property type="evidence" value="ECO:0007669"/>
    <property type="project" value="InterPro"/>
</dbReference>
<dbReference type="Gene3D" id="2.40.100.10">
    <property type="entry name" value="Cyclophilin-like"/>
    <property type="match status" value="1"/>
</dbReference>
<dbReference type="Pfam" id="PF00160">
    <property type="entry name" value="Pro_isomerase"/>
    <property type="match status" value="1"/>
</dbReference>
<evidence type="ECO:0000256" key="1">
    <source>
        <dbReference type="SAM" id="SignalP"/>
    </source>
</evidence>
<reference evidence="3 4" key="1">
    <citation type="submission" date="2016-06" db="EMBL/GenBank/DDBJ databases">
        <title>Complete genome sequence of a deep-branching marine Gamma Proteobacterium Woeseia oceani type strain XK5.</title>
        <authorList>
            <person name="Mu D."/>
            <person name="Du Z."/>
        </authorList>
    </citation>
    <scope>NUCLEOTIDE SEQUENCE [LARGE SCALE GENOMIC DNA]</scope>
    <source>
        <strain evidence="3 4">XK5</strain>
    </source>
</reference>
<evidence type="ECO:0000313" key="4">
    <source>
        <dbReference type="Proteomes" id="UP000092695"/>
    </source>
</evidence>
<dbReference type="OrthoDB" id="9807797at2"/>
<dbReference type="SUPFAM" id="SSF50891">
    <property type="entry name" value="Cyclophilin-like"/>
    <property type="match status" value="1"/>
</dbReference>
<feature type="chain" id="PRO_5008260379" description="PPIase cyclophilin-type domain-containing protein" evidence="1">
    <location>
        <begin position="24"/>
        <end position="295"/>
    </location>
</feature>
<feature type="domain" description="PPIase cyclophilin-type" evidence="2">
    <location>
        <begin position="53"/>
        <end position="236"/>
    </location>
</feature>
<dbReference type="RefSeq" id="WP_068618941.1">
    <property type="nucleotide sequence ID" value="NZ_CP016268.1"/>
</dbReference>
<keyword evidence="1" id="KW-0732">Signal</keyword>
<dbReference type="InterPro" id="IPR029000">
    <property type="entry name" value="Cyclophilin-like_dom_sf"/>
</dbReference>